<keyword evidence="4" id="KW-1185">Reference proteome</keyword>
<feature type="domain" description="Peptidoglycan beta-N-acetylmuramidase NamZ C-terminal" evidence="2">
    <location>
        <begin position="265"/>
        <end position="419"/>
    </location>
</feature>
<dbReference type="PANTHER" id="PTHR42915">
    <property type="entry name" value="HYPOTHETICAL 460 KDA PROTEIN IN FEUA-SIGW INTERGENIC REGION [PRECURSOR]"/>
    <property type="match status" value="1"/>
</dbReference>
<dbReference type="PANTHER" id="PTHR42915:SF1">
    <property type="entry name" value="PEPTIDOGLYCAN BETA-N-ACETYLMURAMIDASE NAMZ"/>
    <property type="match status" value="1"/>
</dbReference>
<reference evidence="3 4" key="1">
    <citation type="submission" date="2019-06" db="EMBL/GenBank/DDBJ databases">
        <title>Sequencing the genomes of 1000 actinobacteria strains.</title>
        <authorList>
            <person name="Klenk H.-P."/>
        </authorList>
    </citation>
    <scope>NUCLEOTIDE SEQUENCE [LARGE SCALE GENOMIC DNA]</scope>
    <source>
        <strain evidence="3 4">DSM 17305</strain>
    </source>
</reference>
<dbReference type="Proteomes" id="UP000316298">
    <property type="component" value="Unassembled WGS sequence"/>
</dbReference>
<organism evidence="3 4">
    <name type="scientific">Kribbella jejuensis</name>
    <dbReference type="NCBI Taxonomy" id="236068"/>
    <lineage>
        <taxon>Bacteria</taxon>
        <taxon>Bacillati</taxon>
        <taxon>Actinomycetota</taxon>
        <taxon>Actinomycetes</taxon>
        <taxon>Propionibacteriales</taxon>
        <taxon>Kribbellaceae</taxon>
        <taxon>Kribbella</taxon>
    </lineage>
</organism>
<accession>A0A542ERE5</accession>
<dbReference type="Gene3D" id="3.40.50.12170">
    <property type="entry name" value="Uncharacterised protein PF07075, DUF1343"/>
    <property type="match status" value="1"/>
</dbReference>
<dbReference type="GO" id="GO:0033922">
    <property type="term" value="F:peptidoglycan beta-N-acetylmuramidase activity"/>
    <property type="evidence" value="ECO:0007669"/>
    <property type="project" value="InterPro"/>
</dbReference>
<evidence type="ECO:0000259" key="1">
    <source>
        <dbReference type="Pfam" id="PF07075"/>
    </source>
</evidence>
<evidence type="ECO:0000313" key="4">
    <source>
        <dbReference type="Proteomes" id="UP000316298"/>
    </source>
</evidence>
<dbReference type="AlphaFoldDB" id="A0A542ERE5"/>
<dbReference type="PIRSF" id="PIRSF016719">
    <property type="entry name" value="UCP016719"/>
    <property type="match status" value="1"/>
</dbReference>
<name>A0A542ERE5_9ACTN</name>
<dbReference type="InterPro" id="IPR048503">
    <property type="entry name" value="NamZ_C"/>
</dbReference>
<sequence>MKRRSLLAGAGALAAAPLIDVPAAQAVSNRKVMTGAEVLAQDGWGALQGQKVGVISNPTGILPDLQHIVDTMHASGNVDIVAVFGPEHGFRGTAQAGGSEGDHVDPRTGIMVYDAYGATADKLAALYTKSGVETVVFDIQDVGARFYTYIWTMFEAMLAAVRTGARFVVLDRPNPVGGYARGPMLKPGYTSGVGKKEILQQHGMTVGELARMFDAEYLPLEPNGGRLKQLTVIEAKNWKRDQLYADTGLTWVMPSPNMPTPDTALLYPGLCLFEATNLSEGRGTTRPFELIGAPYVDYRWAQALQTKNIPGVAFREAYFTPSISKNANLLCGGVQVQITDPHRVEAITAATHMIVEARKLYPDFSWRAETPPGRWIDLLTGSDRFRTMLSADAPAEEIVAAWKSETDAWTSRRAKYLLYKGAHR</sequence>
<dbReference type="RefSeq" id="WP_141854711.1">
    <property type="nucleotide sequence ID" value="NZ_BAAAKA010000017.1"/>
</dbReference>
<proteinExistence type="predicted"/>
<feature type="domain" description="Peptidoglycan beta-N-acetylmuramidase NamZ N-terminal" evidence="1">
    <location>
        <begin position="52"/>
        <end position="261"/>
    </location>
</feature>
<dbReference type="EMBL" id="VFMM01000001">
    <property type="protein sequence ID" value="TQJ17910.1"/>
    <property type="molecule type" value="Genomic_DNA"/>
</dbReference>
<dbReference type="InterPro" id="IPR048502">
    <property type="entry name" value="NamZ_N"/>
</dbReference>
<protein>
    <submittedName>
        <fullName evidence="3">Uncharacterized protein YbbC (DUF1343 family)</fullName>
    </submittedName>
</protein>
<dbReference type="PROSITE" id="PS51318">
    <property type="entry name" value="TAT"/>
    <property type="match status" value="1"/>
</dbReference>
<evidence type="ECO:0000259" key="2">
    <source>
        <dbReference type="Pfam" id="PF20732"/>
    </source>
</evidence>
<dbReference type="InterPro" id="IPR006311">
    <property type="entry name" value="TAT_signal"/>
</dbReference>
<dbReference type="InterPro" id="IPR008302">
    <property type="entry name" value="NamZ"/>
</dbReference>
<dbReference type="Gene3D" id="3.90.1150.140">
    <property type="match status" value="1"/>
</dbReference>
<gene>
    <name evidence="3" type="ORF">FB475_2040</name>
</gene>
<evidence type="ECO:0000313" key="3">
    <source>
        <dbReference type="EMBL" id="TQJ17910.1"/>
    </source>
</evidence>
<dbReference type="OrthoDB" id="9801061at2"/>
<comment type="caution">
    <text evidence="3">The sequence shown here is derived from an EMBL/GenBank/DDBJ whole genome shotgun (WGS) entry which is preliminary data.</text>
</comment>
<dbReference type="Pfam" id="PF20732">
    <property type="entry name" value="NamZ_C"/>
    <property type="match status" value="1"/>
</dbReference>
<dbReference type="Pfam" id="PF07075">
    <property type="entry name" value="NamZ_N"/>
    <property type="match status" value="1"/>
</dbReference>